<dbReference type="RefSeq" id="WP_146928600.1">
    <property type="nucleotide sequence ID" value="NZ_CBCSHZ010000002.1"/>
</dbReference>
<dbReference type="Pfam" id="PF13440">
    <property type="entry name" value="Polysacc_synt_3"/>
    <property type="match status" value="1"/>
</dbReference>
<feature type="transmembrane region" description="Helical" evidence="7">
    <location>
        <begin position="172"/>
        <end position="192"/>
    </location>
</feature>
<evidence type="ECO:0000256" key="7">
    <source>
        <dbReference type="SAM" id="Phobius"/>
    </source>
</evidence>
<feature type="transmembrane region" description="Helical" evidence="7">
    <location>
        <begin position="414"/>
        <end position="434"/>
    </location>
</feature>
<dbReference type="CDD" id="cd13127">
    <property type="entry name" value="MATE_tuaB_like"/>
    <property type="match status" value="1"/>
</dbReference>
<feature type="transmembrane region" description="Helical" evidence="7">
    <location>
        <begin position="446"/>
        <end position="470"/>
    </location>
</feature>
<dbReference type="Proteomes" id="UP000321367">
    <property type="component" value="Unassembled WGS sequence"/>
</dbReference>
<dbReference type="PANTHER" id="PTHR30250">
    <property type="entry name" value="PST FAMILY PREDICTED COLANIC ACID TRANSPORTER"/>
    <property type="match status" value="1"/>
</dbReference>
<proteinExistence type="inferred from homology"/>
<dbReference type="EMBL" id="VORY01000001">
    <property type="protein sequence ID" value="TXD95737.1"/>
    <property type="molecule type" value="Genomic_DNA"/>
</dbReference>
<organism evidence="8 9">
    <name type="scientific">Gillisia hiemivivida</name>
    <dbReference type="NCBI Taxonomy" id="291190"/>
    <lineage>
        <taxon>Bacteria</taxon>
        <taxon>Pseudomonadati</taxon>
        <taxon>Bacteroidota</taxon>
        <taxon>Flavobacteriia</taxon>
        <taxon>Flavobacteriales</taxon>
        <taxon>Flavobacteriaceae</taxon>
        <taxon>Gillisia</taxon>
    </lineage>
</organism>
<evidence type="ECO:0000313" key="9">
    <source>
        <dbReference type="Proteomes" id="UP000321367"/>
    </source>
</evidence>
<evidence type="ECO:0000256" key="6">
    <source>
        <dbReference type="ARBA" id="ARBA00023136"/>
    </source>
</evidence>
<evidence type="ECO:0000256" key="2">
    <source>
        <dbReference type="ARBA" id="ARBA00007430"/>
    </source>
</evidence>
<keyword evidence="5 7" id="KW-1133">Transmembrane helix</keyword>
<feature type="transmembrane region" description="Helical" evidence="7">
    <location>
        <begin position="12"/>
        <end position="34"/>
    </location>
</feature>
<feature type="transmembrane region" description="Helical" evidence="7">
    <location>
        <begin position="81"/>
        <end position="104"/>
    </location>
</feature>
<comment type="caution">
    <text evidence="8">The sequence shown here is derived from an EMBL/GenBank/DDBJ whole genome shotgun (WGS) entry which is preliminary data.</text>
</comment>
<protein>
    <submittedName>
        <fullName evidence="8">Lipopolysaccharide biosynthesis protein</fullName>
    </submittedName>
</protein>
<evidence type="ECO:0000256" key="5">
    <source>
        <dbReference type="ARBA" id="ARBA00022989"/>
    </source>
</evidence>
<evidence type="ECO:0000256" key="1">
    <source>
        <dbReference type="ARBA" id="ARBA00004651"/>
    </source>
</evidence>
<keyword evidence="9" id="KW-1185">Reference proteome</keyword>
<comment type="similarity">
    <text evidence="2">Belongs to the polysaccharide synthase family.</text>
</comment>
<evidence type="ECO:0000313" key="8">
    <source>
        <dbReference type="EMBL" id="TXD95737.1"/>
    </source>
</evidence>
<evidence type="ECO:0000256" key="3">
    <source>
        <dbReference type="ARBA" id="ARBA00022475"/>
    </source>
</evidence>
<reference evidence="8 9" key="1">
    <citation type="submission" date="2019-08" db="EMBL/GenBank/DDBJ databases">
        <title>Genome sequence of Gillisia hiemivivida IC154 (type strain).</title>
        <authorList>
            <person name="Bowman J.P."/>
        </authorList>
    </citation>
    <scope>NUCLEOTIDE SEQUENCE [LARGE SCALE GENOMIC DNA]</scope>
    <source>
        <strain evidence="8 9">IC154</strain>
    </source>
</reference>
<feature type="transmembrane region" description="Helical" evidence="7">
    <location>
        <begin position="288"/>
        <end position="308"/>
    </location>
</feature>
<feature type="transmembrane region" description="Helical" evidence="7">
    <location>
        <begin position="46"/>
        <end position="69"/>
    </location>
</feature>
<dbReference type="InterPro" id="IPR050833">
    <property type="entry name" value="Poly_Biosynth_Transport"/>
</dbReference>
<accession>A0A5C6ZXQ5</accession>
<sequence length="482" mass="55039">MDDHFKRNILTNFFWSFVGRGGYLVVGLIANIVLARLLSPYEFGQVGIIMFFIVIAKVLTESGLSGALIRKQEAKKEDYSTVFVFNLAVSFVLMMLLMSFSGNIANFYEDPQLKNILIVSSTILLINAFQITQTAKLIKNLNFKRKAVYEFLSILFASIIGIFMAISNAGVWSIVVMQIATSFILTLLLWIFEGPFLRFIFDVESFKSLYKFGVNTTLASILNTAFDNIYQLVLGKYFAITQTGLFFQAKRLQEVPVGVIQSTALGVVFSSLSKLQNDKPQFKATYDLITKMFTIAVGLICLLIFFYAENIILVLYGKDWIGATFYVQVLIVASFFFLQETFNRIIFKVFDRTEKILHLEIIKKIIQLITVVIGVYLLSIKFLLFGFLGTSVISYFINYYYSRKIYDSFSWYELALIIKVFTVSGLTVLGSLAVEKFTIFNGYYSFWILPIIILFYFFLLKTVGVSNVLTEAKKVIRIYKGR</sequence>
<gene>
    <name evidence="8" type="ORF">ES724_01560</name>
</gene>
<keyword evidence="3" id="KW-1003">Cell membrane</keyword>
<comment type="subcellular location">
    <subcellularLocation>
        <location evidence="1">Cell membrane</location>
        <topology evidence="1">Multi-pass membrane protein</topology>
    </subcellularLocation>
</comment>
<name>A0A5C6ZXQ5_9FLAO</name>
<dbReference type="GO" id="GO:0005886">
    <property type="term" value="C:plasma membrane"/>
    <property type="evidence" value="ECO:0007669"/>
    <property type="project" value="UniProtKB-SubCell"/>
</dbReference>
<keyword evidence="6 7" id="KW-0472">Membrane</keyword>
<feature type="transmembrane region" description="Helical" evidence="7">
    <location>
        <begin position="147"/>
        <end position="166"/>
    </location>
</feature>
<dbReference type="OrthoDB" id="9770347at2"/>
<evidence type="ECO:0000256" key="4">
    <source>
        <dbReference type="ARBA" id="ARBA00022692"/>
    </source>
</evidence>
<dbReference type="AlphaFoldDB" id="A0A5C6ZXQ5"/>
<dbReference type="PANTHER" id="PTHR30250:SF10">
    <property type="entry name" value="LIPOPOLYSACCHARIDE BIOSYNTHESIS PROTEIN WZXC"/>
    <property type="match status" value="1"/>
</dbReference>
<keyword evidence="4 7" id="KW-0812">Transmembrane</keyword>
<feature type="transmembrane region" description="Helical" evidence="7">
    <location>
        <begin position="116"/>
        <end position="135"/>
    </location>
</feature>
<feature type="transmembrane region" description="Helical" evidence="7">
    <location>
        <begin position="320"/>
        <end position="338"/>
    </location>
</feature>